<gene>
    <name evidence="2" type="ORF">SKAU_G00167610</name>
</gene>
<name>A0A9Q1FJW8_SYNKA</name>
<sequence>MISLRSGDWEALSIPSAICVSPNAWPSNPHPTTQATGKHPEVGPAAGPCRLTPGVRPGRLHLRPRLTDGPGGKALLLKGS</sequence>
<accession>A0A9Q1FJW8</accession>
<reference evidence="2" key="1">
    <citation type="journal article" date="2023" name="Science">
        <title>Genome structures resolve the early diversification of teleost fishes.</title>
        <authorList>
            <person name="Parey E."/>
            <person name="Louis A."/>
            <person name="Montfort J."/>
            <person name="Bouchez O."/>
            <person name="Roques C."/>
            <person name="Iampietro C."/>
            <person name="Lluch J."/>
            <person name="Castinel A."/>
            <person name="Donnadieu C."/>
            <person name="Desvignes T."/>
            <person name="Floi Bucao C."/>
            <person name="Jouanno E."/>
            <person name="Wen M."/>
            <person name="Mejri S."/>
            <person name="Dirks R."/>
            <person name="Jansen H."/>
            <person name="Henkel C."/>
            <person name="Chen W.J."/>
            <person name="Zahm M."/>
            <person name="Cabau C."/>
            <person name="Klopp C."/>
            <person name="Thompson A.W."/>
            <person name="Robinson-Rechavi M."/>
            <person name="Braasch I."/>
            <person name="Lecointre G."/>
            <person name="Bobe J."/>
            <person name="Postlethwait J.H."/>
            <person name="Berthelot C."/>
            <person name="Roest Crollius H."/>
            <person name="Guiguen Y."/>
        </authorList>
    </citation>
    <scope>NUCLEOTIDE SEQUENCE</scope>
    <source>
        <strain evidence="2">WJC10195</strain>
    </source>
</reference>
<dbReference type="AlphaFoldDB" id="A0A9Q1FJW8"/>
<keyword evidence="3" id="KW-1185">Reference proteome</keyword>
<dbReference type="EMBL" id="JAINUF010000005">
    <property type="protein sequence ID" value="KAJ8360236.1"/>
    <property type="molecule type" value="Genomic_DNA"/>
</dbReference>
<dbReference type="Proteomes" id="UP001152622">
    <property type="component" value="Chromosome 5"/>
</dbReference>
<evidence type="ECO:0000313" key="2">
    <source>
        <dbReference type="EMBL" id="KAJ8360236.1"/>
    </source>
</evidence>
<protein>
    <submittedName>
        <fullName evidence="2">Uncharacterized protein</fullName>
    </submittedName>
</protein>
<proteinExistence type="predicted"/>
<comment type="caution">
    <text evidence="2">The sequence shown here is derived from an EMBL/GenBank/DDBJ whole genome shotgun (WGS) entry which is preliminary data.</text>
</comment>
<evidence type="ECO:0000256" key="1">
    <source>
        <dbReference type="SAM" id="MobiDB-lite"/>
    </source>
</evidence>
<feature type="compositionally biased region" description="Polar residues" evidence="1">
    <location>
        <begin position="25"/>
        <end position="36"/>
    </location>
</feature>
<evidence type="ECO:0000313" key="3">
    <source>
        <dbReference type="Proteomes" id="UP001152622"/>
    </source>
</evidence>
<feature type="region of interest" description="Disordered" evidence="1">
    <location>
        <begin position="25"/>
        <end position="80"/>
    </location>
</feature>
<organism evidence="2 3">
    <name type="scientific">Synaphobranchus kaupii</name>
    <name type="common">Kaup's arrowtooth eel</name>
    <dbReference type="NCBI Taxonomy" id="118154"/>
    <lineage>
        <taxon>Eukaryota</taxon>
        <taxon>Metazoa</taxon>
        <taxon>Chordata</taxon>
        <taxon>Craniata</taxon>
        <taxon>Vertebrata</taxon>
        <taxon>Euteleostomi</taxon>
        <taxon>Actinopterygii</taxon>
        <taxon>Neopterygii</taxon>
        <taxon>Teleostei</taxon>
        <taxon>Anguilliformes</taxon>
        <taxon>Synaphobranchidae</taxon>
        <taxon>Synaphobranchus</taxon>
    </lineage>
</organism>